<keyword evidence="1" id="KW-1133">Transmembrane helix</keyword>
<name>A0ABZ1GQB5_9ACTN</name>
<evidence type="ECO:0000313" key="3">
    <source>
        <dbReference type="Proteomes" id="UP001335325"/>
    </source>
</evidence>
<keyword evidence="1" id="KW-0812">Transmembrane</keyword>
<keyword evidence="1" id="KW-0472">Membrane</keyword>
<organism evidence="2 3">
    <name type="scientific">Streptomyces hirsutus</name>
    <dbReference type="NCBI Taxonomy" id="35620"/>
    <lineage>
        <taxon>Bacteria</taxon>
        <taxon>Bacillati</taxon>
        <taxon>Actinomycetota</taxon>
        <taxon>Actinomycetes</taxon>
        <taxon>Kitasatosporales</taxon>
        <taxon>Streptomycetaceae</taxon>
        <taxon>Streptomyces</taxon>
    </lineage>
</organism>
<evidence type="ECO:0008006" key="4">
    <source>
        <dbReference type="Google" id="ProtNLM"/>
    </source>
</evidence>
<accession>A0ABZ1GQB5</accession>
<evidence type="ECO:0000256" key="1">
    <source>
        <dbReference type="SAM" id="Phobius"/>
    </source>
</evidence>
<evidence type="ECO:0000313" key="2">
    <source>
        <dbReference type="EMBL" id="WSD07532.1"/>
    </source>
</evidence>
<reference evidence="2 3" key="1">
    <citation type="submission" date="2022-10" db="EMBL/GenBank/DDBJ databases">
        <title>The complete genomes of actinobacterial strains from the NBC collection.</title>
        <authorList>
            <person name="Joergensen T.S."/>
            <person name="Alvarez Arevalo M."/>
            <person name="Sterndorff E.B."/>
            <person name="Faurdal D."/>
            <person name="Vuksanovic O."/>
            <person name="Mourched A.-S."/>
            <person name="Charusanti P."/>
            <person name="Shaw S."/>
            <person name="Blin K."/>
            <person name="Weber T."/>
        </authorList>
    </citation>
    <scope>NUCLEOTIDE SEQUENCE [LARGE SCALE GENOMIC DNA]</scope>
    <source>
        <strain evidence="2 3">NBC 01753</strain>
    </source>
</reference>
<sequence length="200" mass="22716">MSTDGLPWEDIATFSTAALGAIATVGAWLAARRSAATAETLTRIERDRRHEERRPQLELSMENRFQDHSMLNVYLVGPDELGVVEFVSIRVDDDDKDRSNLTPGGATAEDISNHVWGPFRFTPRVDEADEHGRALGSFALRVGRGRPFQMERTRPGHWMSGKTTETWQDEYRGHPIRLVVTCRVGDEEWVLARRLPNEPY</sequence>
<dbReference type="GeneID" id="91544588"/>
<gene>
    <name evidence="2" type="ORF">OIE73_18430</name>
</gene>
<protein>
    <recommendedName>
        <fullName evidence="4">Secreted protein</fullName>
    </recommendedName>
</protein>
<dbReference type="EMBL" id="CP109134">
    <property type="protein sequence ID" value="WSD07532.1"/>
    <property type="molecule type" value="Genomic_DNA"/>
</dbReference>
<keyword evidence="3" id="KW-1185">Reference proteome</keyword>
<dbReference type="Proteomes" id="UP001335325">
    <property type="component" value="Chromosome"/>
</dbReference>
<dbReference type="RefSeq" id="WP_326753570.1">
    <property type="nucleotide sequence ID" value="NZ_CP109134.1"/>
</dbReference>
<feature type="transmembrane region" description="Helical" evidence="1">
    <location>
        <begin position="12"/>
        <end position="31"/>
    </location>
</feature>
<proteinExistence type="predicted"/>